<evidence type="ECO:0000313" key="2">
    <source>
        <dbReference type="EMBL" id="GBO00077.1"/>
    </source>
</evidence>
<accession>A0A4Y2TKV9</accession>
<dbReference type="EMBL" id="BGPR01028727">
    <property type="protein sequence ID" value="GBO00077.1"/>
    <property type="molecule type" value="Genomic_DNA"/>
</dbReference>
<sequence length="110" mass="12106">MNILEDPRLILNGSYGDVVLSSASSTGVCTESFRKTQSVKGSVNSPMSRPVYGIIKFVPPLSTRLVLVLRNIVDEMLRRPIVLEPHFAELRLQTNFSPLTSSKTSSGSIR</sequence>
<keyword evidence="3" id="KW-1185">Reference proteome</keyword>
<dbReference type="Proteomes" id="UP000499080">
    <property type="component" value="Unassembled WGS sequence"/>
</dbReference>
<reference evidence="2 3" key="1">
    <citation type="journal article" date="2019" name="Sci. Rep.">
        <title>Orb-weaving spider Araneus ventricosus genome elucidates the spidroin gene catalogue.</title>
        <authorList>
            <person name="Kono N."/>
            <person name="Nakamura H."/>
            <person name="Ohtoshi R."/>
            <person name="Moran D.A.P."/>
            <person name="Shinohara A."/>
            <person name="Yoshida Y."/>
            <person name="Fujiwara M."/>
            <person name="Mori M."/>
            <person name="Tomita M."/>
            <person name="Arakawa K."/>
        </authorList>
    </citation>
    <scope>NUCLEOTIDE SEQUENCE [LARGE SCALE GENOMIC DNA]</scope>
</reference>
<protein>
    <submittedName>
        <fullName evidence="2">Uncharacterized protein</fullName>
    </submittedName>
</protein>
<evidence type="ECO:0000313" key="3">
    <source>
        <dbReference type="Proteomes" id="UP000499080"/>
    </source>
</evidence>
<comment type="caution">
    <text evidence="2">The sequence shown here is derived from an EMBL/GenBank/DDBJ whole genome shotgun (WGS) entry which is preliminary data.</text>
</comment>
<name>A0A4Y2TKV9_ARAVE</name>
<organism evidence="2 3">
    <name type="scientific">Araneus ventricosus</name>
    <name type="common">Orbweaver spider</name>
    <name type="synonym">Epeira ventricosa</name>
    <dbReference type="NCBI Taxonomy" id="182803"/>
    <lineage>
        <taxon>Eukaryota</taxon>
        <taxon>Metazoa</taxon>
        <taxon>Ecdysozoa</taxon>
        <taxon>Arthropoda</taxon>
        <taxon>Chelicerata</taxon>
        <taxon>Arachnida</taxon>
        <taxon>Araneae</taxon>
        <taxon>Araneomorphae</taxon>
        <taxon>Entelegynae</taxon>
        <taxon>Araneoidea</taxon>
        <taxon>Araneidae</taxon>
        <taxon>Araneus</taxon>
    </lineage>
</organism>
<proteinExistence type="predicted"/>
<evidence type="ECO:0000313" key="1">
    <source>
        <dbReference type="EMBL" id="GBO00068.1"/>
    </source>
</evidence>
<dbReference type="AlphaFoldDB" id="A0A4Y2TKV9"/>
<gene>
    <name evidence="2" type="ORF">AVEN_236789_1</name>
    <name evidence="1" type="ORF">AVEN_28740_1</name>
</gene>
<dbReference type="EMBL" id="BGPR01028722">
    <property type="protein sequence ID" value="GBO00068.1"/>
    <property type="molecule type" value="Genomic_DNA"/>
</dbReference>